<evidence type="ECO:0000313" key="3">
    <source>
        <dbReference type="Proteomes" id="UP000255297"/>
    </source>
</evidence>
<dbReference type="STRING" id="1122170.GCA_000701265_02844"/>
<organism evidence="2 3">
    <name type="scientific">Legionella wadsworthii</name>
    <dbReference type="NCBI Taxonomy" id="28088"/>
    <lineage>
        <taxon>Bacteria</taxon>
        <taxon>Pseudomonadati</taxon>
        <taxon>Pseudomonadota</taxon>
        <taxon>Gammaproteobacteria</taxon>
        <taxon>Legionellales</taxon>
        <taxon>Legionellaceae</taxon>
        <taxon>Legionella</taxon>
    </lineage>
</organism>
<dbReference type="AlphaFoldDB" id="A0A378LPA1"/>
<dbReference type="RefSeq" id="WP_051635458.1">
    <property type="nucleotide sequence ID" value="NZ_CAAAIS010000002.1"/>
</dbReference>
<dbReference type="Proteomes" id="UP000255297">
    <property type="component" value="Unassembled WGS sequence"/>
</dbReference>
<proteinExistence type="predicted"/>
<keyword evidence="1" id="KW-0732">Signal</keyword>
<gene>
    <name evidence="2" type="ORF">NCTC11532_00682</name>
</gene>
<evidence type="ECO:0000313" key="2">
    <source>
        <dbReference type="EMBL" id="STY28507.1"/>
    </source>
</evidence>
<sequence length="241" mass="27993">MPLSKVTKTSTFLLMMICCYLEAGAAPVAPSVNTEPVLECKDITVPSKEKIQISHEGNLYHFKFALPACGHASYQNQYPASFIVQELIDDFYKSGMLNITVTQDPASDPLAKDKFLLEVQQSILGKRFDYKEEVQLVYERNFIHMINQSHTIPGSVSKTLEPYQLLRDIQWKNDCEQESAGWCFTWDGYFSITWEWDKHQDLEEMKNYVIQSILPQVFKESYIRYENYIYKVANPLEKNKT</sequence>
<protein>
    <submittedName>
        <fullName evidence="2">Uncharacterized protein</fullName>
    </submittedName>
</protein>
<name>A0A378LPA1_9GAMM</name>
<evidence type="ECO:0000256" key="1">
    <source>
        <dbReference type="SAM" id="SignalP"/>
    </source>
</evidence>
<feature type="chain" id="PRO_5016878416" evidence="1">
    <location>
        <begin position="26"/>
        <end position="241"/>
    </location>
</feature>
<keyword evidence="3" id="KW-1185">Reference proteome</keyword>
<dbReference type="EMBL" id="UGPB01000001">
    <property type="protein sequence ID" value="STY28507.1"/>
    <property type="molecule type" value="Genomic_DNA"/>
</dbReference>
<dbReference type="OrthoDB" id="5646781at2"/>
<reference evidence="2 3" key="1">
    <citation type="submission" date="2018-06" db="EMBL/GenBank/DDBJ databases">
        <authorList>
            <consortium name="Pathogen Informatics"/>
            <person name="Doyle S."/>
        </authorList>
    </citation>
    <scope>NUCLEOTIDE SEQUENCE [LARGE SCALE GENOMIC DNA]</scope>
    <source>
        <strain evidence="2 3">NCTC11532</strain>
    </source>
</reference>
<accession>A0A378LPA1</accession>
<feature type="signal peptide" evidence="1">
    <location>
        <begin position="1"/>
        <end position="25"/>
    </location>
</feature>